<evidence type="ECO:0000313" key="1">
    <source>
        <dbReference type="EMBL" id="KKM15388.1"/>
    </source>
</evidence>
<gene>
    <name evidence="1" type="ORF">LCGC14_1696600</name>
</gene>
<comment type="caution">
    <text evidence="1">The sequence shown here is derived from an EMBL/GenBank/DDBJ whole genome shotgun (WGS) entry which is preliminary data.</text>
</comment>
<reference evidence="1" key="1">
    <citation type="journal article" date="2015" name="Nature">
        <title>Complex archaea that bridge the gap between prokaryotes and eukaryotes.</title>
        <authorList>
            <person name="Spang A."/>
            <person name="Saw J.H."/>
            <person name="Jorgensen S.L."/>
            <person name="Zaremba-Niedzwiedzka K."/>
            <person name="Martijn J."/>
            <person name="Lind A.E."/>
            <person name="van Eijk R."/>
            <person name="Schleper C."/>
            <person name="Guy L."/>
            <person name="Ettema T.J."/>
        </authorList>
    </citation>
    <scope>NUCLEOTIDE SEQUENCE</scope>
</reference>
<proteinExistence type="predicted"/>
<dbReference type="AlphaFoldDB" id="A0A0F9JZR0"/>
<accession>A0A0F9JZR0</accession>
<dbReference type="EMBL" id="LAZR01014919">
    <property type="protein sequence ID" value="KKM15388.1"/>
    <property type="molecule type" value="Genomic_DNA"/>
</dbReference>
<name>A0A0F9JZR0_9ZZZZ</name>
<sequence length="49" mass="5573">MCNTLLQIVIRSVDLSGSEEAYIVVNKTDIIYIVYRDGHVVHIDLEPID</sequence>
<protein>
    <submittedName>
        <fullName evidence="1">Uncharacterized protein</fullName>
    </submittedName>
</protein>
<organism evidence="1">
    <name type="scientific">marine sediment metagenome</name>
    <dbReference type="NCBI Taxonomy" id="412755"/>
    <lineage>
        <taxon>unclassified sequences</taxon>
        <taxon>metagenomes</taxon>
        <taxon>ecological metagenomes</taxon>
    </lineage>
</organism>